<dbReference type="EMBL" id="ABDG02000026">
    <property type="protein sequence ID" value="EHK43125.1"/>
    <property type="molecule type" value="Genomic_DNA"/>
</dbReference>
<dbReference type="AlphaFoldDB" id="G9P0D4"/>
<protein>
    <submittedName>
        <fullName evidence="1">Uncharacterized protein</fullName>
    </submittedName>
</protein>
<keyword evidence="2" id="KW-1185">Reference proteome</keyword>
<gene>
    <name evidence="1" type="ORF">TRIATDRAFT_310685</name>
</gene>
<organism evidence="1 2">
    <name type="scientific">Hypocrea atroviridis (strain ATCC 20476 / IMI 206040)</name>
    <name type="common">Trichoderma atroviride</name>
    <dbReference type="NCBI Taxonomy" id="452589"/>
    <lineage>
        <taxon>Eukaryota</taxon>
        <taxon>Fungi</taxon>
        <taxon>Dikarya</taxon>
        <taxon>Ascomycota</taxon>
        <taxon>Pezizomycotina</taxon>
        <taxon>Sordariomycetes</taxon>
        <taxon>Hypocreomycetidae</taxon>
        <taxon>Hypocreales</taxon>
        <taxon>Hypocreaceae</taxon>
        <taxon>Trichoderma</taxon>
    </lineage>
</organism>
<accession>G9P0D4</accession>
<dbReference type="KEGG" id="tatv:25782845"/>
<sequence length="59" mass="6595">MLINLPQRGHGLPRESLFAALQASLDLQHQRGHPVPRYAPLIALPTLLLVHTYTDDKAE</sequence>
<dbReference type="GeneID" id="25782845"/>
<proteinExistence type="predicted"/>
<dbReference type="RefSeq" id="XP_013941353.1">
    <property type="nucleotide sequence ID" value="XM_014085878.1"/>
</dbReference>
<comment type="caution">
    <text evidence="1">The sequence shown here is derived from an EMBL/GenBank/DDBJ whole genome shotgun (WGS) entry which is preliminary data.</text>
</comment>
<dbReference type="Proteomes" id="UP000005426">
    <property type="component" value="Unassembled WGS sequence"/>
</dbReference>
<dbReference type="HOGENOM" id="CLU_2961087_0_0_1"/>
<name>G9P0D4_HYPAI</name>
<evidence type="ECO:0000313" key="1">
    <source>
        <dbReference type="EMBL" id="EHK43125.1"/>
    </source>
</evidence>
<reference evidence="1 2" key="1">
    <citation type="journal article" date="2011" name="Genome Biol.">
        <title>Comparative genome sequence analysis underscores mycoparasitism as the ancestral life style of Trichoderma.</title>
        <authorList>
            <person name="Kubicek C.P."/>
            <person name="Herrera-Estrella A."/>
            <person name="Seidl-Seiboth V."/>
            <person name="Martinez D.A."/>
            <person name="Druzhinina I.S."/>
            <person name="Thon M."/>
            <person name="Zeilinger S."/>
            <person name="Casas-Flores S."/>
            <person name="Horwitz B.A."/>
            <person name="Mukherjee P.K."/>
            <person name="Mukherjee M."/>
            <person name="Kredics L."/>
            <person name="Alcaraz L.D."/>
            <person name="Aerts A."/>
            <person name="Antal Z."/>
            <person name="Atanasova L."/>
            <person name="Cervantes-Badillo M.G."/>
            <person name="Challacombe J."/>
            <person name="Chertkov O."/>
            <person name="McCluskey K."/>
            <person name="Coulpier F."/>
            <person name="Deshpande N."/>
            <person name="von Doehren H."/>
            <person name="Ebbole D.J."/>
            <person name="Esquivel-Naranjo E.U."/>
            <person name="Fekete E."/>
            <person name="Flipphi M."/>
            <person name="Glaser F."/>
            <person name="Gomez-Rodriguez E.Y."/>
            <person name="Gruber S."/>
            <person name="Han C."/>
            <person name="Henrissat B."/>
            <person name="Hermosa R."/>
            <person name="Hernandez-Onate M."/>
            <person name="Karaffa L."/>
            <person name="Kosti I."/>
            <person name="Le Crom S."/>
            <person name="Lindquist E."/>
            <person name="Lucas S."/>
            <person name="Luebeck M."/>
            <person name="Luebeck P.S."/>
            <person name="Margeot A."/>
            <person name="Metz B."/>
            <person name="Misra M."/>
            <person name="Nevalainen H."/>
            <person name="Omann M."/>
            <person name="Packer N."/>
            <person name="Perrone G."/>
            <person name="Uresti-Rivera E.E."/>
            <person name="Salamov A."/>
            <person name="Schmoll M."/>
            <person name="Seiboth B."/>
            <person name="Shapiro H."/>
            <person name="Sukno S."/>
            <person name="Tamayo-Ramos J.A."/>
            <person name="Tisch D."/>
            <person name="Wiest A."/>
            <person name="Wilkinson H.H."/>
            <person name="Zhang M."/>
            <person name="Coutinho P.M."/>
            <person name="Kenerley C.M."/>
            <person name="Monte E."/>
            <person name="Baker S.E."/>
            <person name="Grigoriev I.V."/>
        </authorList>
    </citation>
    <scope>NUCLEOTIDE SEQUENCE [LARGE SCALE GENOMIC DNA]</scope>
    <source>
        <strain evidence="2">ATCC 20476 / IMI 206040</strain>
    </source>
</reference>
<evidence type="ECO:0000313" key="2">
    <source>
        <dbReference type="Proteomes" id="UP000005426"/>
    </source>
</evidence>